<dbReference type="EMBL" id="LCQK01000002">
    <property type="protein sequence ID" value="KKW14989.1"/>
    <property type="molecule type" value="Genomic_DNA"/>
</dbReference>
<protein>
    <submittedName>
        <fullName evidence="1">Uncharacterized protein</fullName>
    </submittedName>
</protein>
<sequence>MGCEDRKNVNMAIKLDFKIEDDYLIVHTLSNMGKGKFSSTKCQKDIVAFQNYAWGKCKPCYNLLIGRFQTTKIVKGGLQKTAEQLPKFLNELKRSEQYKKIRQQTEEYFRFCKNQWNGNYLVASKIIEELMGLKLNKKIAVYITHPGLKNGRYVGNNTIEWGHNEDWPNYATIYLWHEILHSYIGYSEKGHAVIELITDEELRTQLNSGKYPPFVGHKYLKSIKNRLLPQWRKYLNSEERNIRKFIKEIPHGIVNKA</sequence>
<evidence type="ECO:0000313" key="1">
    <source>
        <dbReference type="EMBL" id="KKW14989.1"/>
    </source>
</evidence>
<comment type="caution">
    <text evidence="1">The sequence shown here is derived from an EMBL/GenBank/DDBJ whole genome shotgun (WGS) entry which is preliminary data.</text>
</comment>
<gene>
    <name evidence="1" type="ORF">UY55_C0002G0045</name>
</gene>
<proteinExistence type="predicted"/>
<organism evidence="1 2">
    <name type="scientific">Candidatus Jorgensenbacteria bacterium GW2011_GWB1_50_10</name>
    <dbReference type="NCBI Taxonomy" id="1618665"/>
    <lineage>
        <taxon>Bacteria</taxon>
        <taxon>Candidatus Joergenseniibacteriota</taxon>
    </lineage>
</organism>
<dbReference type="STRING" id="1618665.UY55_C0002G0045"/>
<dbReference type="AlphaFoldDB" id="A0A0G1Z7P0"/>
<dbReference type="Proteomes" id="UP000034224">
    <property type="component" value="Unassembled WGS sequence"/>
</dbReference>
<evidence type="ECO:0000313" key="2">
    <source>
        <dbReference type="Proteomes" id="UP000034224"/>
    </source>
</evidence>
<reference evidence="1 2" key="1">
    <citation type="journal article" date="2015" name="Nature">
        <title>rRNA introns, odd ribosomes, and small enigmatic genomes across a large radiation of phyla.</title>
        <authorList>
            <person name="Brown C.T."/>
            <person name="Hug L.A."/>
            <person name="Thomas B.C."/>
            <person name="Sharon I."/>
            <person name="Castelle C.J."/>
            <person name="Singh A."/>
            <person name="Wilkins M.J."/>
            <person name="Williams K.H."/>
            <person name="Banfield J.F."/>
        </authorList>
    </citation>
    <scope>NUCLEOTIDE SEQUENCE [LARGE SCALE GENOMIC DNA]</scope>
</reference>
<name>A0A0G1Z7P0_9BACT</name>
<accession>A0A0G1Z7P0</accession>